<sequence length="436" mass="48881">MDSQFVFVDHCQSATQSAGRSGPSDLQAVRRNNFRQRVRCKLKTSPSKPATQGRVRLEQTASGPSHDQIEAADEGEDANALEDTEQTGSWINQPDVENYSHDNRMSERMTKRRTSLHGKTFTVRISRNETKYRKFQAQTYNFLERPKSLPSIVYHVLVFASVFGCLILSVLSTIQEYTISAGRILLYMELFTTLYIGFLGLIFSSFLIYLVEKKENEKIRTYADALWWGVVTLCTVGYGDTVPRTWIGKIIAAFCSLAGISFFALPAGILGSGFALKVQQHQRQKHLIRRRVPAATLIQCLWRCYAADPNSSSVATWKIHMRPVRKPVCLTASSSMIERGGFSRFGRFSTLKRRPDKAQSVLAPPAVSTQACTDPKQTVYDDSLEDGSTGPKSAPVLQTHCDLNSLLNLGTNMNEYVQLFLFGYHCTVDQAKVMQA</sequence>
<feature type="transmembrane region" description="Helical" evidence="2">
    <location>
        <begin position="251"/>
        <end position="276"/>
    </location>
</feature>
<feature type="transmembrane region" description="Helical" evidence="2">
    <location>
        <begin position="184"/>
        <end position="210"/>
    </location>
</feature>
<dbReference type="SUPFAM" id="SSF81324">
    <property type="entry name" value="Voltage-gated potassium channels"/>
    <property type="match status" value="1"/>
</dbReference>
<evidence type="ECO:0000256" key="1">
    <source>
        <dbReference type="SAM" id="MobiDB-lite"/>
    </source>
</evidence>
<proteinExistence type="predicted"/>
<dbReference type="Gene3D" id="6.10.140.1910">
    <property type="match status" value="1"/>
</dbReference>
<reference evidence="4" key="1">
    <citation type="submission" date="2019-05" db="EMBL/GenBank/DDBJ databases">
        <title>Annotation for the trematode Fasciolopsis buski.</title>
        <authorList>
            <person name="Choi Y.-J."/>
        </authorList>
    </citation>
    <scope>NUCLEOTIDE SEQUENCE</scope>
    <source>
        <strain evidence="4">HT</strain>
        <tissue evidence="4">Whole worm</tissue>
    </source>
</reference>
<feature type="compositionally biased region" description="Basic and acidic residues" evidence="1">
    <location>
        <begin position="98"/>
        <end position="109"/>
    </location>
</feature>
<feature type="domain" description="Potassium channel" evidence="3">
    <location>
        <begin position="199"/>
        <end position="271"/>
    </location>
</feature>
<dbReference type="InterPro" id="IPR013099">
    <property type="entry name" value="K_chnl_dom"/>
</dbReference>
<protein>
    <submittedName>
        <fullName evidence="4">Potassium voltage-gated channel subfamily KQT member 1</fullName>
    </submittedName>
</protein>
<evidence type="ECO:0000256" key="2">
    <source>
        <dbReference type="SAM" id="Phobius"/>
    </source>
</evidence>
<keyword evidence="2" id="KW-0472">Membrane</keyword>
<name>A0A8E0S6V2_9TREM</name>
<dbReference type="InterPro" id="IPR003937">
    <property type="entry name" value="K_chnl_volt-dep_KCNQ"/>
</dbReference>
<evidence type="ECO:0000259" key="3">
    <source>
        <dbReference type="Pfam" id="PF07885"/>
    </source>
</evidence>
<dbReference type="Proteomes" id="UP000728185">
    <property type="component" value="Unassembled WGS sequence"/>
</dbReference>
<dbReference type="OrthoDB" id="8879391at2759"/>
<feature type="transmembrane region" description="Helical" evidence="2">
    <location>
        <begin position="222"/>
        <end position="239"/>
    </location>
</feature>
<dbReference type="PANTHER" id="PTHR47735:SF9">
    <property type="entry name" value="POTASSIUM VOLTAGE-GATED CHANNEL SUBFAMILY KQT MEMBER 4-LIKE ISOFORM X1"/>
    <property type="match status" value="1"/>
</dbReference>
<organism evidence="4 5">
    <name type="scientific">Fasciolopsis buskii</name>
    <dbReference type="NCBI Taxonomy" id="27845"/>
    <lineage>
        <taxon>Eukaryota</taxon>
        <taxon>Metazoa</taxon>
        <taxon>Spiralia</taxon>
        <taxon>Lophotrochozoa</taxon>
        <taxon>Platyhelminthes</taxon>
        <taxon>Trematoda</taxon>
        <taxon>Digenea</taxon>
        <taxon>Plagiorchiida</taxon>
        <taxon>Echinostomata</taxon>
        <taxon>Echinostomatoidea</taxon>
        <taxon>Fasciolidae</taxon>
        <taxon>Fasciolopsis</taxon>
    </lineage>
</organism>
<keyword evidence="2" id="KW-0812">Transmembrane</keyword>
<dbReference type="PANTHER" id="PTHR47735">
    <property type="entry name" value="POTASSIUM VOLTAGE-GATED CHANNEL SUBFAMILY KQT MEMBER 4"/>
    <property type="match status" value="1"/>
</dbReference>
<feature type="compositionally biased region" description="Acidic residues" evidence="1">
    <location>
        <begin position="70"/>
        <end position="85"/>
    </location>
</feature>
<dbReference type="GO" id="GO:0008076">
    <property type="term" value="C:voltage-gated potassium channel complex"/>
    <property type="evidence" value="ECO:0007669"/>
    <property type="project" value="TreeGrafter"/>
</dbReference>
<keyword evidence="5" id="KW-1185">Reference proteome</keyword>
<evidence type="ECO:0000313" key="4">
    <source>
        <dbReference type="EMBL" id="KAA0201020.1"/>
    </source>
</evidence>
<gene>
    <name evidence="4" type="ORF">FBUS_00394</name>
</gene>
<evidence type="ECO:0000313" key="5">
    <source>
        <dbReference type="Proteomes" id="UP000728185"/>
    </source>
</evidence>
<dbReference type="Gene3D" id="1.10.287.70">
    <property type="match status" value="1"/>
</dbReference>
<feature type="region of interest" description="Disordered" evidence="1">
    <location>
        <begin position="42"/>
        <end position="113"/>
    </location>
</feature>
<accession>A0A8E0S6V2</accession>
<keyword evidence="2" id="KW-1133">Transmembrane helix</keyword>
<dbReference type="AlphaFoldDB" id="A0A8E0S6V2"/>
<comment type="caution">
    <text evidence="4">The sequence shown here is derived from an EMBL/GenBank/DDBJ whole genome shotgun (WGS) entry which is preliminary data.</text>
</comment>
<feature type="transmembrane region" description="Helical" evidence="2">
    <location>
        <begin position="152"/>
        <end position="172"/>
    </location>
</feature>
<dbReference type="GO" id="GO:0005249">
    <property type="term" value="F:voltage-gated potassium channel activity"/>
    <property type="evidence" value="ECO:0007669"/>
    <property type="project" value="InterPro"/>
</dbReference>
<dbReference type="EMBL" id="LUCM01000151">
    <property type="protein sequence ID" value="KAA0201020.1"/>
    <property type="molecule type" value="Genomic_DNA"/>
</dbReference>
<dbReference type="PRINTS" id="PR00169">
    <property type="entry name" value="KCHANNEL"/>
</dbReference>
<dbReference type="Pfam" id="PF07885">
    <property type="entry name" value="Ion_trans_2"/>
    <property type="match status" value="1"/>
</dbReference>